<organism evidence="1 2">
    <name type="scientific">Rhizodiscina lignyota</name>
    <dbReference type="NCBI Taxonomy" id="1504668"/>
    <lineage>
        <taxon>Eukaryota</taxon>
        <taxon>Fungi</taxon>
        <taxon>Dikarya</taxon>
        <taxon>Ascomycota</taxon>
        <taxon>Pezizomycotina</taxon>
        <taxon>Dothideomycetes</taxon>
        <taxon>Pleosporomycetidae</taxon>
        <taxon>Aulographales</taxon>
        <taxon>Rhizodiscinaceae</taxon>
        <taxon>Rhizodiscina</taxon>
    </lineage>
</organism>
<dbReference type="EMBL" id="ML978137">
    <property type="protein sequence ID" value="KAF2093568.1"/>
    <property type="molecule type" value="Genomic_DNA"/>
</dbReference>
<dbReference type="PANTHER" id="PTHR28180">
    <property type="entry name" value="CONSERVED MITOCHONDRIAL PROTEIN-RELATED"/>
    <property type="match status" value="1"/>
</dbReference>
<dbReference type="Gene3D" id="1.20.1290.10">
    <property type="entry name" value="AhpD-like"/>
    <property type="match status" value="1"/>
</dbReference>
<reference evidence="1" key="1">
    <citation type="journal article" date="2020" name="Stud. Mycol.">
        <title>101 Dothideomycetes genomes: a test case for predicting lifestyles and emergence of pathogens.</title>
        <authorList>
            <person name="Haridas S."/>
            <person name="Albert R."/>
            <person name="Binder M."/>
            <person name="Bloem J."/>
            <person name="Labutti K."/>
            <person name="Salamov A."/>
            <person name="Andreopoulos B."/>
            <person name="Baker S."/>
            <person name="Barry K."/>
            <person name="Bills G."/>
            <person name="Bluhm B."/>
            <person name="Cannon C."/>
            <person name="Castanera R."/>
            <person name="Culley D."/>
            <person name="Daum C."/>
            <person name="Ezra D."/>
            <person name="Gonzalez J."/>
            <person name="Henrissat B."/>
            <person name="Kuo A."/>
            <person name="Liang C."/>
            <person name="Lipzen A."/>
            <person name="Lutzoni F."/>
            <person name="Magnuson J."/>
            <person name="Mondo S."/>
            <person name="Nolan M."/>
            <person name="Ohm R."/>
            <person name="Pangilinan J."/>
            <person name="Park H.-J."/>
            <person name="Ramirez L."/>
            <person name="Alfaro M."/>
            <person name="Sun H."/>
            <person name="Tritt A."/>
            <person name="Yoshinaga Y."/>
            <person name="Zwiers L.-H."/>
            <person name="Turgeon B."/>
            <person name="Goodwin S."/>
            <person name="Spatafora J."/>
            <person name="Crous P."/>
            <person name="Grigoriev I."/>
        </authorList>
    </citation>
    <scope>NUCLEOTIDE SEQUENCE</scope>
    <source>
        <strain evidence="1">CBS 133067</strain>
    </source>
</reference>
<accession>A0A9P4M1H5</accession>
<gene>
    <name evidence="1" type="ORF">NA57DRAFT_47819</name>
</gene>
<dbReference type="InterPro" id="IPR029032">
    <property type="entry name" value="AhpD-like"/>
</dbReference>
<dbReference type="Proteomes" id="UP000799772">
    <property type="component" value="Unassembled WGS sequence"/>
</dbReference>
<evidence type="ECO:0008006" key="3">
    <source>
        <dbReference type="Google" id="ProtNLM"/>
    </source>
</evidence>
<protein>
    <recommendedName>
        <fullName evidence="3">Dol-P-Man:Man(5)GlcNAc(2)-PP-Dol alpha-1,3-mannosyltransferase</fullName>
    </recommendedName>
</protein>
<keyword evidence="2" id="KW-1185">Reference proteome</keyword>
<comment type="caution">
    <text evidence="1">The sequence shown here is derived from an EMBL/GenBank/DDBJ whole genome shotgun (WGS) entry which is preliminary data.</text>
</comment>
<proteinExistence type="predicted"/>
<dbReference type="InterPro" id="IPR052999">
    <property type="entry name" value="PTS1_Protein"/>
</dbReference>
<sequence length="284" mass="30370">MSKLSSALKALIEAPFARAGTTPAPPGIRSVFERIGRHAESKKVEQPTWLAMTTAATVTLNSPESLITLHGMASGNDIKNAVKNAEMMREVGLKCIGFNGVPRTINCLNAFRASLPEPVGKGLTTKSSRTPTSANIEATKQRGRQLWNSIYRPFEDKLLEKLAVAHPDLPIHIVNSEYGLLFSDPPGRDAPPGQAVGRIATSAVAVAALRAQTGVGPQVISHIFGLRKALDDGSWEDNTQNEEGARWLASDEGGIWILESVDEIVEAIGKGQGSTFATPRASKL</sequence>
<dbReference type="OrthoDB" id="5392202at2759"/>
<evidence type="ECO:0000313" key="1">
    <source>
        <dbReference type="EMBL" id="KAF2093568.1"/>
    </source>
</evidence>
<name>A0A9P4M1H5_9PEZI</name>
<dbReference type="PANTHER" id="PTHR28180:SF2">
    <property type="entry name" value="PEROXISOMAL PROTEIN 2"/>
    <property type="match status" value="1"/>
</dbReference>
<dbReference type="AlphaFoldDB" id="A0A9P4M1H5"/>
<dbReference type="SUPFAM" id="SSF69118">
    <property type="entry name" value="AhpD-like"/>
    <property type="match status" value="1"/>
</dbReference>
<evidence type="ECO:0000313" key="2">
    <source>
        <dbReference type="Proteomes" id="UP000799772"/>
    </source>
</evidence>